<protein>
    <submittedName>
        <fullName evidence="2">Uncharacterized protein</fullName>
    </submittedName>
</protein>
<organism evidence="2 3">
    <name type="scientific">Embleya hyalina</name>
    <dbReference type="NCBI Taxonomy" id="516124"/>
    <lineage>
        <taxon>Bacteria</taxon>
        <taxon>Bacillati</taxon>
        <taxon>Actinomycetota</taxon>
        <taxon>Actinomycetes</taxon>
        <taxon>Kitasatosporales</taxon>
        <taxon>Streptomycetaceae</taxon>
        <taxon>Embleya</taxon>
    </lineage>
</organism>
<proteinExistence type="predicted"/>
<evidence type="ECO:0000313" key="3">
    <source>
        <dbReference type="Proteomes" id="UP000286931"/>
    </source>
</evidence>
<dbReference type="AlphaFoldDB" id="A0A401YNL2"/>
<dbReference type="OrthoDB" id="4350624at2"/>
<dbReference type="InterPro" id="IPR006311">
    <property type="entry name" value="TAT_signal"/>
</dbReference>
<keyword evidence="3" id="KW-1185">Reference proteome</keyword>
<accession>A0A401YNL2</accession>
<sequence>MSRRTFTAGATVGVAGAFAAVMALSGTAQALPPETRAISMNCLDLVSGTFGLWGTSATLVTGDPAGAPYPQRMKVATSTSGAPFPPNTITTTVRTVQTGVGGGAVWDFTGTVNPPGAPQVFGPLSSVTRIPPGTSVRLQPTTGTPSATNWSLRMFATINGYSLDVACTGYQTSPSTDLTF</sequence>
<feature type="chain" id="PRO_5019078548" evidence="1">
    <location>
        <begin position="31"/>
        <end position="180"/>
    </location>
</feature>
<gene>
    <name evidence="2" type="ORF">EHYA_03783</name>
</gene>
<comment type="caution">
    <text evidence="2">The sequence shown here is derived from an EMBL/GenBank/DDBJ whole genome shotgun (WGS) entry which is preliminary data.</text>
</comment>
<dbReference type="RefSeq" id="WP_126638172.1">
    <property type="nucleotide sequence ID" value="NZ_BIFH01000019.1"/>
</dbReference>
<dbReference type="EMBL" id="BIFH01000019">
    <property type="protein sequence ID" value="GCD96099.1"/>
    <property type="molecule type" value="Genomic_DNA"/>
</dbReference>
<feature type="signal peptide" evidence="1">
    <location>
        <begin position="1"/>
        <end position="30"/>
    </location>
</feature>
<dbReference type="PROSITE" id="PS51318">
    <property type="entry name" value="TAT"/>
    <property type="match status" value="1"/>
</dbReference>
<dbReference type="Proteomes" id="UP000286931">
    <property type="component" value="Unassembled WGS sequence"/>
</dbReference>
<evidence type="ECO:0000313" key="2">
    <source>
        <dbReference type="EMBL" id="GCD96099.1"/>
    </source>
</evidence>
<reference evidence="2 3" key="1">
    <citation type="submission" date="2018-12" db="EMBL/GenBank/DDBJ databases">
        <title>Draft genome sequence of Embleya hyalina NBRC 13850T.</title>
        <authorList>
            <person name="Komaki H."/>
            <person name="Hosoyama A."/>
            <person name="Kimura A."/>
            <person name="Ichikawa N."/>
            <person name="Tamura T."/>
        </authorList>
    </citation>
    <scope>NUCLEOTIDE SEQUENCE [LARGE SCALE GENOMIC DNA]</scope>
    <source>
        <strain evidence="2 3">NBRC 13850</strain>
    </source>
</reference>
<name>A0A401YNL2_9ACTN</name>
<keyword evidence="1" id="KW-0732">Signal</keyword>
<evidence type="ECO:0000256" key="1">
    <source>
        <dbReference type="SAM" id="SignalP"/>
    </source>
</evidence>